<dbReference type="Proteomes" id="UP000268857">
    <property type="component" value="Unassembled WGS sequence"/>
</dbReference>
<evidence type="ECO:0000313" key="1">
    <source>
        <dbReference type="EMBL" id="RUR72505.1"/>
    </source>
</evidence>
<accession>A0A3S0ZKW0</accession>
<reference evidence="1 2" key="1">
    <citation type="journal article" date="2019" name="Genome Biol. Evol.">
        <title>Day and night: Metabolic profiles and evolutionary relationships of six axenic non-marine cyanobacteria.</title>
        <authorList>
            <person name="Will S.E."/>
            <person name="Henke P."/>
            <person name="Boedeker C."/>
            <person name="Huang S."/>
            <person name="Brinkmann H."/>
            <person name="Rohde M."/>
            <person name="Jarek M."/>
            <person name="Friedl T."/>
            <person name="Seufert S."/>
            <person name="Schumacher M."/>
            <person name="Overmann J."/>
            <person name="Neumann-Schaal M."/>
            <person name="Petersen J."/>
        </authorList>
    </citation>
    <scope>NUCLEOTIDE SEQUENCE [LARGE SCALE GENOMIC DNA]</scope>
    <source>
        <strain evidence="1 2">PCC 6912</strain>
    </source>
</reference>
<dbReference type="AlphaFoldDB" id="A0A3S0ZKW0"/>
<protein>
    <submittedName>
        <fullName evidence="1">Uncharacterized protein</fullName>
    </submittedName>
</protein>
<evidence type="ECO:0000313" key="2">
    <source>
        <dbReference type="Proteomes" id="UP000268857"/>
    </source>
</evidence>
<dbReference type="EMBL" id="RSCJ01000047">
    <property type="protein sequence ID" value="RUR72505.1"/>
    <property type="molecule type" value="Genomic_DNA"/>
</dbReference>
<organism evidence="1 2">
    <name type="scientific">Chlorogloeopsis fritschii PCC 6912</name>
    <dbReference type="NCBI Taxonomy" id="211165"/>
    <lineage>
        <taxon>Bacteria</taxon>
        <taxon>Bacillati</taxon>
        <taxon>Cyanobacteriota</taxon>
        <taxon>Cyanophyceae</taxon>
        <taxon>Nostocales</taxon>
        <taxon>Chlorogloeopsidaceae</taxon>
        <taxon>Chlorogloeopsis</taxon>
    </lineage>
</organism>
<gene>
    <name evidence="1" type="ORF">PCC6912_62430</name>
</gene>
<sequence>MTRNKELYTQIKSHDDLCLQYIRNHGGSAQLCDIKFSSDIVQRLINRRLVKVTNTGKGFYLQLED</sequence>
<proteinExistence type="predicted"/>
<dbReference type="RefSeq" id="WP_016877259.1">
    <property type="nucleotide sequence ID" value="NZ_AJLN01000055.1"/>
</dbReference>
<comment type="caution">
    <text evidence="1">The sequence shown here is derived from an EMBL/GenBank/DDBJ whole genome shotgun (WGS) entry which is preliminary data.</text>
</comment>
<dbReference type="OrthoDB" id="488968at2"/>
<name>A0A3S0ZKW0_CHLFR</name>
<keyword evidence="2" id="KW-1185">Reference proteome</keyword>